<keyword evidence="1" id="KW-0472">Membrane</keyword>
<keyword evidence="1" id="KW-0812">Transmembrane</keyword>
<keyword evidence="3" id="KW-1185">Reference proteome</keyword>
<reference evidence="2" key="1">
    <citation type="submission" date="2021-01" db="EMBL/GenBank/DDBJ databases">
        <title>Whole genome shotgun sequence of Dactylosporangium siamense NBRC 106093.</title>
        <authorList>
            <person name="Komaki H."/>
            <person name="Tamura T."/>
        </authorList>
    </citation>
    <scope>NUCLEOTIDE SEQUENCE</scope>
    <source>
        <strain evidence="2">NBRC 106093</strain>
    </source>
</reference>
<gene>
    <name evidence="2" type="ORF">Dsi01nite_109240</name>
</gene>
<evidence type="ECO:0000313" key="2">
    <source>
        <dbReference type="EMBL" id="GIG52883.1"/>
    </source>
</evidence>
<protein>
    <submittedName>
        <fullName evidence="2">Uncharacterized protein</fullName>
    </submittedName>
</protein>
<proteinExistence type="predicted"/>
<evidence type="ECO:0000256" key="1">
    <source>
        <dbReference type="SAM" id="Phobius"/>
    </source>
</evidence>
<comment type="caution">
    <text evidence="2">The sequence shown here is derived from an EMBL/GenBank/DDBJ whole genome shotgun (WGS) entry which is preliminary data.</text>
</comment>
<feature type="transmembrane region" description="Helical" evidence="1">
    <location>
        <begin position="44"/>
        <end position="63"/>
    </location>
</feature>
<organism evidence="2 3">
    <name type="scientific">Dactylosporangium siamense</name>
    <dbReference type="NCBI Taxonomy" id="685454"/>
    <lineage>
        <taxon>Bacteria</taxon>
        <taxon>Bacillati</taxon>
        <taxon>Actinomycetota</taxon>
        <taxon>Actinomycetes</taxon>
        <taxon>Micromonosporales</taxon>
        <taxon>Micromonosporaceae</taxon>
        <taxon>Dactylosporangium</taxon>
    </lineage>
</organism>
<dbReference type="EMBL" id="BONQ01000194">
    <property type="protein sequence ID" value="GIG52883.1"/>
    <property type="molecule type" value="Genomic_DNA"/>
</dbReference>
<dbReference type="AlphaFoldDB" id="A0A919Q1W9"/>
<keyword evidence="1" id="KW-1133">Transmembrane helix</keyword>
<accession>A0A919Q1W9</accession>
<evidence type="ECO:0000313" key="3">
    <source>
        <dbReference type="Proteomes" id="UP000660611"/>
    </source>
</evidence>
<name>A0A919Q1W9_9ACTN</name>
<sequence length="139" mass="14649">MTGNDAPQSSQMRLGRSAARAGAGVARLAATANREPSAVAQRRLTVAAGVAAVLTVVLFAALITMQRSDSGTWPSNLTTQLRAADFKNPLARVLGPGSWQHGWPVTTAADTLWSVWPAVWPALRPSVWRAGVHDLAAGR</sequence>
<dbReference type="Proteomes" id="UP000660611">
    <property type="component" value="Unassembled WGS sequence"/>
</dbReference>